<feature type="signal peptide" evidence="2">
    <location>
        <begin position="1"/>
        <end position="18"/>
    </location>
</feature>
<dbReference type="AlphaFoldDB" id="A0AAJ0DDW6"/>
<reference evidence="3" key="1">
    <citation type="submission" date="2023-04" db="EMBL/GenBank/DDBJ databases">
        <title>Black Yeasts Isolated from many extreme environments.</title>
        <authorList>
            <person name="Coleine C."/>
            <person name="Stajich J.E."/>
            <person name="Selbmann L."/>
        </authorList>
    </citation>
    <scope>NUCLEOTIDE SEQUENCE</scope>
    <source>
        <strain evidence="3">CCFEE 5312</strain>
    </source>
</reference>
<keyword evidence="4" id="KW-1185">Reference proteome</keyword>
<accession>A0AAJ0DDW6</accession>
<evidence type="ECO:0000313" key="4">
    <source>
        <dbReference type="Proteomes" id="UP001271007"/>
    </source>
</evidence>
<gene>
    <name evidence="3" type="ORF">LTR09_006940</name>
</gene>
<dbReference type="Proteomes" id="UP001271007">
    <property type="component" value="Unassembled WGS sequence"/>
</dbReference>
<evidence type="ECO:0000256" key="1">
    <source>
        <dbReference type="SAM" id="MobiDB-lite"/>
    </source>
</evidence>
<proteinExistence type="predicted"/>
<protein>
    <recommendedName>
        <fullName evidence="5">Sexual development protein</fullName>
    </recommendedName>
</protein>
<sequence length="382" mass="39978">MLNTIASMALLSVSAVVASPWGAPNGSQHGGPPGGYNHGHGTPPSGSGQVPFKFPLSNGFPNIKNPSAALTTIEQQAHGTLPNGALSPTLQDGDVTIFELIAFNELFEVAFFSSLLNNITSGVPGFEVGSSAVKTIVVNALTAVLAQEELHALGANGILSAAGQTPIEPCEYIFPSADFDSAIGFARTFTDVVLGTLQDALAGLAANGDTEYIPLIGSVIGQEGEQNGYYRTLLDLIPSELPFLTRSKAPFAFSVLNQAVVVNGSCPNANIINLPIFGALTVDTQNIQPKNQQLEFSFTNNGTDVNSISLVYINQQNLPVVEKPMIVSNKDNAVTFKAHFPFEKFIMNGLTIAVITNSAGPFSSADEVAAATLFGPGLVEIN</sequence>
<evidence type="ECO:0008006" key="5">
    <source>
        <dbReference type="Google" id="ProtNLM"/>
    </source>
</evidence>
<feature type="compositionally biased region" description="Gly residues" evidence="1">
    <location>
        <begin position="28"/>
        <end position="38"/>
    </location>
</feature>
<keyword evidence="2" id="KW-0732">Signal</keyword>
<evidence type="ECO:0000313" key="3">
    <source>
        <dbReference type="EMBL" id="KAK3051986.1"/>
    </source>
</evidence>
<organism evidence="3 4">
    <name type="scientific">Extremus antarcticus</name>
    <dbReference type="NCBI Taxonomy" id="702011"/>
    <lineage>
        <taxon>Eukaryota</taxon>
        <taxon>Fungi</taxon>
        <taxon>Dikarya</taxon>
        <taxon>Ascomycota</taxon>
        <taxon>Pezizomycotina</taxon>
        <taxon>Dothideomycetes</taxon>
        <taxon>Dothideomycetidae</taxon>
        <taxon>Mycosphaerellales</taxon>
        <taxon>Extremaceae</taxon>
        <taxon>Extremus</taxon>
    </lineage>
</organism>
<dbReference type="Pfam" id="PF13668">
    <property type="entry name" value="Ferritin_2"/>
    <property type="match status" value="1"/>
</dbReference>
<comment type="caution">
    <text evidence="3">The sequence shown here is derived from an EMBL/GenBank/DDBJ whole genome shotgun (WGS) entry which is preliminary data.</text>
</comment>
<evidence type="ECO:0000256" key="2">
    <source>
        <dbReference type="SAM" id="SignalP"/>
    </source>
</evidence>
<name>A0AAJ0DDW6_9PEZI</name>
<feature type="chain" id="PRO_5042496971" description="Sexual development protein" evidence="2">
    <location>
        <begin position="19"/>
        <end position="382"/>
    </location>
</feature>
<feature type="region of interest" description="Disordered" evidence="1">
    <location>
        <begin position="24"/>
        <end position="51"/>
    </location>
</feature>
<dbReference type="EMBL" id="JAWDJX010000023">
    <property type="protein sequence ID" value="KAK3051986.1"/>
    <property type="molecule type" value="Genomic_DNA"/>
</dbReference>